<organism evidence="1 2">
    <name type="scientific">Symplocastrum torsivum CPER-KK1</name>
    <dbReference type="NCBI Taxonomy" id="450513"/>
    <lineage>
        <taxon>Bacteria</taxon>
        <taxon>Bacillati</taxon>
        <taxon>Cyanobacteriota</taxon>
        <taxon>Cyanophyceae</taxon>
        <taxon>Oscillatoriophycideae</taxon>
        <taxon>Oscillatoriales</taxon>
        <taxon>Microcoleaceae</taxon>
        <taxon>Symplocastrum</taxon>
    </lineage>
</organism>
<dbReference type="EMBL" id="JAHHIF010000045">
    <property type="protein sequence ID" value="MBW4547657.1"/>
    <property type="molecule type" value="Genomic_DNA"/>
</dbReference>
<reference evidence="1" key="2">
    <citation type="journal article" date="2022" name="Microbiol. Resour. Announc.">
        <title>Metagenome Sequencing to Explore Phylogenomics of Terrestrial Cyanobacteria.</title>
        <authorList>
            <person name="Ward R.D."/>
            <person name="Stajich J.E."/>
            <person name="Johansen J.R."/>
            <person name="Huntemann M."/>
            <person name="Clum A."/>
            <person name="Foster B."/>
            <person name="Foster B."/>
            <person name="Roux S."/>
            <person name="Palaniappan K."/>
            <person name="Varghese N."/>
            <person name="Mukherjee S."/>
            <person name="Reddy T.B.K."/>
            <person name="Daum C."/>
            <person name="Copeland A."/>
            <person name="Chen I.A."/>
            <person name="Ivanova N.N."/>
            <person name="Kyrpides N.C."/>
            <person name="Shapiro N."/>
            <person name="Eloe-Fadrosh E.A."/>
            <person name="Pietrasiak N."/>
        </authorList>
    </citation>
    <scope>NUCLEOTIDE SEQUENCE</scope>
    <source>
        <strain evidence="1">CPER-KK1</strain>
    </source>
</reference>
<dbReference type="AlphaFoldDB" id="A0A951PPX8"/>
<accession>A0A951PPX8</accession>
<evidence type="ECO:0000313" key="1">
    <source>
        <dbReference type="EMBL" id="MBW4547657.1"/>
    </source>
</evidence>
<name>A0A951PPX8_9CYAN</name>
<evidence type="ECO:0000313" key="2">
    <source>
        <dbReference type="Proteomes" id="UP000753908"/>
    </source>
</evidence>
<reference evidence="1" key="1">
    <citation type="submission" date="2021-05" db="EMBL/GenBank/DDBJ databases">
        <authorList>
            <person name="Pietrasiak N."/>
            <person name="Ward R."/>
            <person name="Stajich J.E."/>
            <person name="Kurbessoian T."/>
        </authorList>
    </citation>
    <scope>NUCLEOTIDE SEQUENCE</scope>
    <source>
        <strain evidence="1">CPER-KK1</strain>
    </source>
</reference>
<gene>
    <name evidence="1" type="ORF">KME25_24925</name>
</gene>
<dbReference type="Proteomes" id="UP000753908">
    <property type="component" value="Unassembled WGS sequence"/>
</dbReference>
<sequence length="46" mass="5223">MIGIERRGLKLKLTNVFLHQSLTILDVQEAASITQEAQELAKEMVR</sequence>
<proteinExistence type="predicted"/>
<protein>
    <submittedName>
        <fullName evidence="1">Uncharacterized protein</fullName>
    </submittedName>
</protein>
<comment type="caution">
    <text evidence="1">The sequence shown here is derived from an EMBL/GenBank/DDBJ whole genome shotgun (WGS) entry which is preliminary data.</text>
</comment>